<gene>
    <name evidence="4" type="ORF">P4447_07825</name>
</gene>
<accession>A0ABU6N8Z7</accession>
<dbReference type="PANTHER" id="PTHR30481">
    <property type="entry name" value="DNA ADENINE METHYLASE"/>
    <property type="match status" value="1"/>
</dbReference>
<evidence type="ECO:0000313" key="5">
    <source>
        <dbReference type="Proteomes" id="UP001330749"/>
    </source>
</evidence>
<organism evidence="4 5">
    <name type="scientific">Bacillus xiapuensis</name>
    <dbReference type="NCBI Taxonomy" id="2014075"/>
    <lineage>
        <taxon>Bacteria</taxon>
        <taxon>Bacillati</taxon>
        <taxon>Bacillota</taxon>
        <taxon>Bacilli</taxon>
        <taxon>Bacillales</taxon>
        <taxon>Bacillaceae</taxon>
        <taxon>Bacillus</taxon>
    </lineage>
</organism>
<dbReference type="InterPro" id="IPR029063">
    <property type="entry name" value="SAM-dependent_MTases_sf"/>
</dbReference>
<evidence type="ECO:0000256" key="3">
    <source>
        <dbReference type="ARBA" id="ARBA00022691"/>
    </source>
</evidence>
<dbReference type="PANTHER" id="PTHR30481:SF4">
    <property type="entry name" value="SITE-SPECIFIC DNA-METHYLTRANSFERASE (ADENINE-SPECIFIC)"/>
    <property type="match status" value="1"/>
</dbReference>
<proteinExistence type="predicted"/>
<dbReference type="RefSeq" id="WP_327967277.1">
    <property type="nucleotide sequence ID" value="NZ_JARMQG010000084.1"/>
</dbReference>
<dbReference type="PRINTS" id="PR00505">
    <property type="entry name" value="D12N6MTFRASE"/>
</dbReference>
<evidence type="ECO:0000256" key="2">
    <source>
        <dbReference type="ARBA" id="ARBA00022679"/>
    </source>
</evidence>
<comment type="caution">
    <text evidence="4">The sequence shown here is derived from an EMBL/GenBank/DDBJ whole genome shotgun (WGS) entry which is preliminary data.</text>
</comment>
<sequence>MLNSPISWVGGKHRLRKHIIPLFPEHTCYVEVFGGSGTVLFGKEPSKVEVYNDRFDLLVNLFNVFKEKPDEFLKELDLVPISRTVFNQFKEDYYHPNEFTNVQNAVRFYYLLKAGFGSSLPDMGGCGFGIRTESPSRLNLDKVEKDIRNTYNRIKKVFIENLEFEEIFKRYDKEHTLFYCDPPYIDSREYTLKFGHEEHEKLSEELHNIKGKFLLSINNHELAYELYKDMNILEVDHNYSMRKTIHNTDCKELIISNFETEIIK</sequence>
<evidence type="ECO:0000313" key="4">
    <source>
        <dbReference type="EMBL" id="MED3562362.1"/>
    </source>
</evidence>
<evidence type="ECO:0000256" key="1">
    <source>
        <dbReference type="ARBA" id="ARBA00022603"/>
    </source>
</evidence>
<dbReference type="PIRSF" id="PIRSF000398">
    <property type="entry name" value="M_m6A_EcoRV"/>
    <property type="match status" value="1"/>
</dbReference>
<keyword evidence="3" id="KW-0949">S-adenosyl-L-methionine</keyword>
<dbReference type="Pfam" id="PF02086">
    <property type="entry name" value="MethyltransfD12"/>
    <property type="match status" value="1"/>
</dbReference>
<dbReference type="GO" id="GO:0008168">
    <property type="term" value="F:methyltransferase activity"/>
    <property type="evidence" value="ECO:0007669"/>
    <property type="project" value="UniProtKB-KW"/>
</dbReference>
<dbReference type="Gene3D" id="3.40.50.150">
    <property type="entry name" value="Vaccinia Virus protein VP39"/>
    <property type="match status" value="2"/>
</dbReference>
<dbReference type="Proteomes" id="UP001330749">
    <property type="component" value="Unassembled WGS sequence"/>
</dbReference>
<keyword evidence="1 4" id="KW-0489">Methyltransferase</keyword>
<dbReference type="InterPro" id="IPR012327">
    <property type="entry name" value="MeTrfase_D12"/>
</dbReference>
<keyword evidence="5" id="KW-1185">Reference proteome</keyword>
<dbReference type="SUPFAM" id="SSF53335">
    <property type="entry name" value="S-adenosyl-L-methionine-dependent methyltransferases"/>
    <property type="match status" value="1"/>
</dbReference>
<dbReference type="EMBL" id="JARMQG010000084">
    <property type="protein sequence ID" value="MED3562362.1"/>
    <property type="molecule type" value="Genomic_DNA"/>
</dbReference>
<protein>
    <submittedName>
        <fullName evidence="4">DNA adenine methylase</fullName>
    </submittedName>
</protein>
<reference evidence="4 5" key="1">
    <citation type="submission" date="2023-03" db="EMBL/GenBank/DDBJ databases">
        <title>Bacillus Genome Sequencing.</title>
        <authorList>
            <person name="Dunlap C."/>
        </authorList>
    </citation>
    <scope>NUCLEOTIDE SEQUENCE [LARGE SCALE GENOMIC DNA]</scope>
    <source>
        <strain evidence="4 5">B-14544</strain>
    </source>
</reference>
<dbReference type="GO" id="GO:0032259">
    <property type="term" value="P:methylation"/>
    <property type="evidence" value="ECO:0007669"/>
    <property type="project" value="UniProtKB-KW"/>
</dbReference>
<dbReference type="InterPro" id="IPR012263">
    <property type="entry name" value="M_m6A_EcoRV"/>
</dbReference>
<name>A0ABU6N8Z7_9BACI</name>
<keyword evidence="2" id="KW-0808">Transferase</keyword>